<evidence type="ECO:0000259" key="1">
    <source>
        <dbReference type="Pfam" id="PF00534"/>
    </source>
</evidence>
<reference evidence="3 4" key="1">
    <citation type="submission" date="2017-05" db="EMBL/GenBank/DDBJ databases">
        <title>Vagococcus spp. assemblies.</title>
        <authorList>
            <person name="Gulvik C.A."/>
        </authorList>
    </citation>
    <scope>NUCLEOTIDE SEQUENCE [LARGE SCALE GENOMIC DNA]</scope>
    <source>
        <strain evidence="3 4">SS1995</strain>
    </source>
</reference>
<feature type="domain" description="Glycosyltransferase subfamily 4-like N-terminal" evidence="2">
    <location>
        <begin position="55"/>
        <end position="149"/>
    </location>
</feature>
<dbReference type="AlphaFoldDB" id="A0A429ZZU0"/>
<dbReference type="Proteomes" id="UP000287857">
    <property type="component" value="Unassembled WGS sequence"/>
</dbReference>
<dbReference type="PANTHER" id="PTHR12526:SF630">
    <property type="entry name" value="GLYCOSYLTRANSFERASE"/>
    <property type="match status" value="1"/>
</dbReference>
<evidence type="ECO:0000259" key="2">
    <source>
        <dbReference type="Pfam" id="PF13439"/>
    </source>
</evidence>
<evidence type="ECO:0000313" key="3">
    <source>
        <dbReference type="EMBL" id="RST99570.1"/>
    </source>
</evidence>
<protein>
    <recommendedName>
        <fullName evidence="5">Glycosyl transferase family 1 domain-containing protein</fullName>
    </recommendedName>
</protein>
<dbReference type="InterPro" id="IPR001296">
    <property type="entry name" value="Glyco_trans_1"/>
</dbReference>
<gene>
    <name evidence="3" type="ORF">CBF37_04380</name>
</gene>
<dbReference type="InterPro" id="IPR028098">
    <property type="entry name" value="Glyco_trans_4-like_N"/>
</dbReference>
<dbReference type="Pfam" id="PF13439">
    <property type="entry name" value="Glyco_transf_4"/>
    <property type="match status" value="1"/>
</dbReference>
<proteinExistence type="predicted"/>
<comment type="caution">
    <text evidence="3">The sequence shown here is derived from an EMBL/GenBank/DDBJ whole genome shotgun (WGS) entry which is preliminary data.</text>
</comment>
<feature type="domain" description="Glycosyl transferase family 1" evidence="1">
    <location>
        <begin position="156"/>
        <end position="311"/>
    </location>
</feature>
<evidence type="ECO:0000313" key="4">
    <source>
        <dbReference type="Proteomes" id="UP000287857"/>
    </source>
</evidence>
<dbReference type="OrthoDB" id="9787617at2"/>
<dbReference type="SUPFAM" id="SSF53756">
    <property type="entry name" value="UDP-Glycosyltransferase/glycogen phosphorylase"/>
    <property type="match status" value="1"/>
</dbReference>
<dbReference type="EMBL" id="NGJS01000004">
    <property type="protein sequence ID" value="RST99570.1"/>
    <property type="molecule type" value="Genomic_DNA"/>
</dbReference>
<name>A0A429ZZU0_9ENTE</name>
<dbReference type="Gene3D" id="3.40.50.2000">
    <property type="entry name" value="Glycogen Phosphorylase B"/>
    <property type="match status" value="2"/>
</dbReference>
<dbReference type="PANTHER" id="PTHR12526">
    <property type="entry name" value="GLYCOSYLTRANSFERASE"/>
    <property type="match status" value="1"/>
</dbReference>
<dbReference type="CDD" id="cd03811">
    <property type="entry name" value="GT4_GT28_WabH-like"/>
    <property type="match status" value="1"/>
</dbReference>
<dbReference type="GO" id="GO:0016757">
    <property type="term" value="F:glycosyltransferase activity"/>
    <property type="evidence" value="ECO:0007669"/>
    <property type="project" value="InterPro"/>
</dbReference>
<organism evidence="3 4">
    <name type="scientific">Vagococcus vulneris</name>
    <dbReference type="NCBI Taxonomy" id="1977869"/>
    <lineage>
        <taxon>Bacteria</taxon>
        <taxon>Bacillati</taxon>
        <taxon>Bacillota</taxon>
        <taxon>Bacilli</taxon>
        <taxon>Lactobacillales</taxon>
        <taxon>Enterococcaceae</taxon>
        <taxon>Vagococcus</taxon>
    </lineage>
</organism>
<keyword evidence="4" id="KW-1185">Reference proteome</keyword>
<evidence type="ECO:0008006" key="5">
    <source>
        <dbReference type="Google" id="ProtNLM"/>
    </source>
</evidence>
<dbReference type="Pfam" id="PF00534">
    <property type="entry name" value="Glycos_transf_1"/>
    <property type="match status" value="1"/>
</dbReference>
<accession>A0A429ZZU0</accession>
<sequence>MKVMHLLYSNCFGGAEKVAMDLMTISNPFVKSIYVSKEGKISEHLKSRGLEYHLVDKFNYFELKNIVKRNKIDVIHAHDFKASIMANLLGVKVISHIHQEPKWINKMNLNNFLYGINTIFFSHIVVTSNNLVKQLNYTNKVVLLNNFVDVPDEFYSTDRKMKRFDFIFVGRLEKEKNPMGFVDFVQQMNNYGNFSAAIVGDGTEKNTIESYIKKYHLDIKLFGFQKNPYVLMSKSNFLVNTSEREGFGLVIIEAMQMGVPVISGSNIGGVSTYFNASNHINIEFPEESFAKKIKNIINNDNLYGSLSKNSYDLGVSFKDTEKIYRTLFEVYND</sequence>
<dbReference type="RefSeq" id="WP_125983508.1">
    <property type="nucleotide sequence ID" value="NZ_NGJS01000004.1"/>
</dbReference>